<accession>A0A9P2C143</accession>
<protein>
    <submittedName>
        <fullName evidence="3">CPBP family intramembrane metalloprotease</fullName>
    </submittedName>
</protein>
<keyword evidence="1" id="KW-0472">Membrane</keyword>
<dbReference type="PANTHER" id="PTHR36435">
    <property type="entry name" value="SLR1288 PROTEIN"/>
    <property type="match status" value="1"/>
</dbReference>
<feature type="transmembrane region" description="Helical" evidence="1">
    <location>
        <begin position="62"/>
        <end position="80"/>
    </location>
</feature>
<comment type="caution">
    <text evidence="3">The sequence shown here is derived from an EMBL/GenBank/DDBJ whole genome shotgun (WGS) entry which is preliminary data.</text>
</comment>
<organism evidence="3 4">
    <name type="scientific">Listeria monocytogenes</name>
    <dbReference type="NCBI Taxonomy" id="1639"/>
    <lineage>
        <taxon>Bacteria</taxon>
        <taxon>Bacillati</taxon>
        <taxon>Bacillota</taxon>
        <taxon>Bacilli</taxon>
        <taxon>Bacillales</taxon>
        <taxon>Listeriaceae</taxon>
        <taxon>Listeria</taxon>
    </lineage>
</organism>
<dbReference type="Proteomes" id="UP000335978">
    <property type="component" value="Unassembled WGS sequence"/>
</dbReference>
<dbReference type="InterPro" id="IPR003675">
    <property type="entry name" value="Rce1/LyrA-like_dom"/>
</dbReference>
<evidence type="ECO:0000259" key="2">
    <source>
        <dbReference type="Pfam" id="PF02517"/>
    </source>
</evidence>
<dbReference type="Pfam" id="PF02517">
    <property type="entry name" value="Rce1-like"/>
    <property type="match status" value="1"/>
</dbReference>
<name>A0A9P2C143_LISMN</name>
<reference evidence="3 4" key="1">
    <citation type="submission" date="2019-10" db="EMBL/GenBank/DDBJ databases">
        <authorList>
            <consortium name="GenomeTrakr: Next Generation Sequencing Network for Food Pathogen Tracability"/>
        </authorList>
    </citation>
    <scope>NUCLEOTIDE SEQUENCE [LARGE SCALE GENOMIC DNA]</scope>
    <source>
        <strain evidence="3 4">CFSAN085184</strain>
    </source>
</reference>
<keyword evidence="3" id="KW-0645">Protease</keyword>
<keyword evidence="3" id="KW-0482">Metalloprotease</keyword>
<evidence type="ECO:0000313" key="4">
    <source>
        <dbReference type="Proteomes" id="UP000335978"/>
    </source>
</evidence>
<feature type="transmembrane region" description="Helical" evidence="1">
    <location>
        <begin position="194"/>
        <end position="212"/>
    </location>
</feature>
<feature type="transmembrane region" description="Helical" evidence="1">
    <location>
        <begin position="141"/>
        <end position="161"/>
    </location>
</feature>
<keyword evidence="3" id="KW-0378">Hydrolase</keyword>
<evidence type="ECO:0000256" key="1">
    <source>
        <dbReference type="SAM" id="Phobius"/>
    </source>
</evidence>
<feature type="domain" description="CAAX prenyl protease 2/Lysostaphin resistance protein A-like" evidence="2">
    <location>
        <begin position="141"/>
        <end position="230"/>
    </location>
</feature>
<sequence>MKTNLVVDQKSDSKWKKGLILFVIYFFSDIIIRNIVLLPQLLKGIDSGVDPQLLITTLYIPWYANLIQMLIFIFFLSFSYKLKIYLFSFARFTKKQYLQVAIITASTIVLSFFVKVGIRFLSPGFETVNQNDLNGLFENSTVITIFIMLVIIAPITEEFLFRGLIMNVIFNKFPKIGLFTSVLLFTLIHRPTDLFSFSIYLILSTGLSLVYFKTKRLEASIFLHFINNLLAFYSII</sequence>
<evidence type="ECO:0000313" key="3">
    <source>
        <dbReference type="EMBL" id="EDH0841511.1"/>
    </source>
</evidence>
<dbReference type="GO" id="GO:0080120">
    <property type="term" value="P:CAAX-box protein maturation"/>
    <property type="evidence" value="ECO:0007669"/>
    <property type="project" value="UniProtKB-ARBA"/>
</dbReference>
<dbReference type="InterPro" id="IPR052710">
    <property type="entry name" value="CAAX_protease"/>
</dbReference>
<dbReference type="PANTHER" id="PTHR36435:SF1">
    <property type="entry name" value="CAAX AMINO TERMINAL PROTEASE FAMILY PROTEIN"/>
    <property type="match status" value="1"/>
</dbReference>
<keyword evidence="1" id="KW-1133">Transmembrane helix</keyword>
<dbReference type="EMBL" id="AAMGHX010000003">
    <property type="protein sequence ID" value="EDH0841511.1"/>
    <property type="molecule type" value="Genomic_DNA"/>
</dbReference>
<proteinExistence type="predicted"/>
<feature type="transmembrane region" description="Helical" evidence="1">
    <location>
        <begin position="20"/>
        <end position="42"/>
    </location>
</feature>
<dbReference type="RefSeq" id="WP_021496891.1">
    <property type="nucleotide sequence ID" value="NZ_CP168815.1"/>
</dbReference>
<feature type="transmembrane region" description="Helical" evidence="1">
    <location>
        <begin position="100"/>
        <end position="121"/>
    </location>
</feature>
<keyword evidence="1" id="KW-0812">Transmembrane</keyword>
<gene>
    <name evidence="3" type="ORF">GCV64_10480</name>
</gene>
<dbReference type="GO" id="GO:0004175">
    <property type="term" value="F:endopeptidase activity"/>
    <property type="evidence" value="ECO:0007669"/>
    <property type="project" value="UniProtKB-ARBA"/>
</dbReference>
<dbReference type="GO" id="GO:0008237">
    <property type="term" value="F:metallopeptidase activity"/>
    <property type="evidence" value="ECO:0007669"/>
    <property type="project" value="UniProtKB-KW"/>
</dbReference>
<feature type="transmembrane region" description="Helical" evidence="1">
    <location>
        <begin position="173"/>
        <end position="188"/>
    </location>
</feature>
<dbReference type="AlphaFoldDB" id="A0A9P2C143"/>